<comment type="similarity">
    <text evidence="8">Belongs to the Pal lipoprotein family.</text>
</comment>
<evidence type="ECO:0000256" key="4">
    <source>
        <dbReference type="ARBA" id="ARBA00023139"/>
    </source>
</evidence>
<evidence type="ECO:0000256" key="1">
    <source>
        <dbReference type="ARBA" id="ARBA00022618"/>
    </source>
</evidence>
<dbReference type="PROSITE" id="PS51257">
    <property type="entry name" value="PROKAR_LIPOPROTEIN"/>
    <property type="match status" value="1"/>
</dbReference>
<keyword evidence="3 8" id="KW-0472">Membrane</keyword>
<evidence type="ECO:0000313" key="11">
    <source>
        <dbReference type="EMBL" id="SCM74239.1"/>
    </source>
</evidence>
<dbReference type="PRINTS" id="PR01021">
    <property type="entry name" value="OMPADOMAIN"/>
</dbReference>
<proteinExistence type="inferred from homology"/>
<feature type="signal peptide" evidence="9">
    <location>
        <begin position="1"/>
        <end position="21"/>
    </location>
</feature>
<dbReference type="GO" id="GO:0009279">
    <property type="term" value="C:cell outer membrane"/>
    <property type="evidence" value="ECO:0007669"/>
    <property type="project" value="UniProtKB-SubCell"/>
</dbReference>
<reference evidence="11" key="1">
    <citation type="submission" date="2016-08" db="EMBL/GenBank/DDBJ databases">
        <authorList>
            <person name="Seilhamer J.J."/>
        </authorList>
    </citation>
    <scope>NUCLEOTIDE SEQUENCE</scope>
    <source>
        <strain evidence="11">86-1</strain>
    </source>
</reference>
<evidence type="ECO:0000256" key="7">
    <source>
        <dbReference type="ARBA" id="ARBA00023306"/>
    </source>
</evidence>
<keyword evidence="2 8" id="KW-0732">Signal</keyword>
<evidence type="ECO:0000256" key="3">
    <source>
        <dbReference type="ARBA" id="ARBA00023136"/>
    </source>
</evidence>
<keyword evidence="6 8" id="KW-0449">Lipoprotein</keyword>
<evidence type="ECO:0000256" key="6">
    <source>
        <dbReference type="ARBA" id="ARBA00023288"/>
    </source>
</evidence>
<comment type="subcellular location">
    <subcellularLocation>
        <location evidence="8">Cell outer membrane</location>
        <topology evidence="8">Lipid-anchor</topology>
    </subcellularLocation>
</comment>
<dbReference type="CDD" id="cd07185">
    <property type="entry name" value="OmpA_C-like"/>
    <property type="match status" value="1"/>
</dbReference>
<dbReference type="InterPro" id="IPR006664">
    <property type="entry name" value="OMP_bac"/>
</dbReference>
<dbReference type="PANTHER" id="PTHR30329">
    <property type="entry name" value="STATOR ELEMENT OF FLAGELLAR MOTOR COMPLEX"/>
    <property type="match status" value="1"/>
</dbReference>
<keyword evidence="7" id="KW-0131">Cell cycle</keyword>
<dbReference type="AlphaFoldDB" id="A0A212LA82"/>
<dbReference type="EMBL" id="FMJC01000002">
    <property type="protein sequence ID" value="SCM74239.1"/>
    <property type="molecule type" value="Genomic_DNA"/>
</dbReference>
<gene>
    <name evidence="8" type="primary">pal</name>
    <name evidence="11" type="ORF">KL86DES1_21817</name>
</gene>
<dbReference type="GO" id="GO:0051301">
    <property type="term" value="P:cell division"/>
    <property type="evidence" value="ECO:0007669"/>
    <property type="project" value="UniProtKB-KW"/>
</dbReference>
<evidence type="ECO:0000256" key="9">
    <source>
        <dbReference type="SAM" id="SignalP"/>
    </source>
</evidence>
<dbReference type="InterPro" id="IPR039001">
    <property type="entry name" value="Pal"/>
</dbReference>
<feature type="domain" description="OmpA-like" evidence="10">
    <location>
        <begin position="40"/>
        <end position="156"/>
    </location>
</feature>
<dbReference type="InterPro" id="IPR014169">
    <property type="entry name" value="Pal_lipo_C"/>
</dbReference>
<dbReference type="Pfam" id="PF00691">
    <property type="entry name" value="OmpA"/>
    <property type="match status" value="1"/>
</dbReference>
<dbReference type="PANTHER" id="PTHR30329:SF21">
    <property type="entry name" value="LIPOPROTEIN YIAD-RELATED"/>
    <property type="match status" value="1"/>
</dbReference>
<dbReference type="Gene3D" id="3.30.1330.60">
    <property type="entry name" value="OmpA-like domain"/>
    <property type="match status" value="1"/>
</dbReference>
<protein>
    <recommendedName>
        <fullName evidence="8">Peptidoglycan-associated lipoprotein</fullName>
        <shortName evidence="8">PAL</shortName>
    </recommendedName>
</protein>
<keyword evidence="4 8" id="KW-0564">Palmitate</keyword>
<keyword evidence="5 8" id="KW-0998">Cell outer membrane</keyword>
<accession>A0A212LA82</accession>
<evidence type="ECO:0000259" key="10">
    <source>
        <dbReference type="PROSITE" id="PS51123"/>
    </source>
</evidence>
<organism evidence="11">
    <name type="scientific">uncultured Desulfovibrio sp</name>
    <dbReference type="NCBI Taxonomy" id="167968"/>
    <lineage>
        <taxon>Bacteria</taxon>
        <taxon>Pseudomonadati</taxon>
        <taxon>Thermodesulfobacteriota</taxon>
        <taxon>Desulfovibrionia</taxon>
        <taxon>Desulfovibrionales</taxon>
        <taxon>Desulfovibrionaceae</taxon>
        <taxon>Desulfovibrio</taxon>
        <taxon>environmental samples</taxon>
    </lineage>
</organism>
<dbReference type="SUPFAM" id="SSF103088">
    <property type="entry name" value="OmpA-like"/>
    <property type="match status" value="1"/>
</dbReference>
<keyword evidence="1" id="KW-0132">Cell division</keyword>
<feature type="chain" id="PRO_5012103490" description="Peptidoglycan-associated lipoprotein" evidence="9">
    <location>
        <begin position="22"/>
        <end position="156"/>
    </location>
</feature>
<evidence type="ECO:0000256" key="8">
    <source>
        <dbReference type="HAMAP-Rule" id="MF_02204"/>
    </source>
</evidence>
<dbReference type="InterPro" id="IPR006665">
    <property type="entry name" value="OmpA-like"/>
</dbReference>
<name>A0A212LA82_9BACT</name>
<dbReference type="NCBIfam" id="TIGR02802">
    <property type="entry name" value="Pal_lipo"/>
    <property type="match status" value="1"/>
</dbReference>
<evidence type="ECO:0000256" key="5">
    <source>
        <dbReference type="ARBA" id="ARBA00023237"/>
    </source>
</evidence>
<dbReference type="PROSITE" id="PS51123">
    <property type="entry name" value="OMPA_2"/>
    <property type="match status" value="1"/>
</dbReference>
<sequence>MKRYALILALVMALAAGFGCAKKTTGEPGYDDGGMTPEMRAAVQQITDGRVYFAFDKFNVENQYKEMLKQKSDLMKQFPSIRVRIEGNCDDRGTQEYNLALGERRARAAYEYLVMLGVNPNQLEMISYGKENPAVQGNNEAAWAKNRRDDFRVIAH</sequence>
<dbReference type="RefSeq" id="WP_179981072.1">
    <property type="nucleotide sequence ID" value="NZ_LT608333.1"/>
</dbReference>
<evidence type="ECO:0000256" key="2">
    <source>
        <dbReference type="ARBA" id="ARBA00022729"/>
    </source>
</evidence>
<dbReference type="InterPro" id="IPR036737">
    <property type="entry name" value="OmpA-like_sf"/>
</dbReference>
<dbReference type="HAMAP" id="MF_02204">
    <property type="entry name" value="Pal"/>
    <property type="match status" value="1"/>
</dbReference>
<dbReference type="InterPro" id="IPR050330">
    <property type="entry name" value="Bact_OuterMem_StrucFunc"/>
</dbReference>